<keyword evidence="3 6" id="KW-0812">Transmembrane</keyword>
<dbReference type="Proteomes" id="UP000440004">
    <property type="component" value="Unassembled WGS sequence"/>
</dbReference>
<dbReference type="EMBL" id="WHNX01000037">
    <property type="protein sequence ID" value="MPW27057.1"/>
    <property type="molecule type" value="Genomic_DNA"/>
</dbReference>
<proteinExistence type="inferred from homology"/>
<evidence type="ECO:0000256" key="4">
    <source>
        <dbReference type="ARBA" id="ARBA00022989"/>
    </source>
</evidence>
<dbReference type="GO" id="GO:0005886">
    <property type="term" value="C:plasma membrane"/>
    <property type="evidence" value="ECO:0007669"/>
    <property type="project" value="UniProtKB-SubCell"/>
</dbReference>
<name>A0A6A7KD11_9FIRM</name>
<dbReference type="RefSeq" id="WP_152806414.1">
    <property type="nucleotide sequence ID" value="NZ_WHNX01000037.1"/>
</dbReference>
<comment type="subcellular location">
    <subcellularLocation>
        <location evidence="6">Cell membrane</location>
        <topology evidence="6">Multi-pass membrane protein</topology>
    </subcellularLocation>
    <subcellularLocation>
        <location evidence="1">Membrane</location>
        <topology evidence="1">Multi-pass membrane protein</topology>
    </subcellularLocation>
</comment>
<dbReference type="PANTHER" id="PTHR43701">
    <property type="entry name" value="MEMBRANE TRANSPORTER PROTEIN MJ0441-RELATED"/>
    <property type="match status" value="1"/>
</dbReference>
<evidence type="ECO:0000256" key="1">
    <source>
        <dbReference type="ARBA" id="ARBA00004141"/>
    </source>
</evidence>
<keyword evidence="5 6" id="KW-0472">Membrane</keyword>
<sequence>MKKNSYFLIVSMGLLCGILNGILGSGGGIIAVLLLNYVFKLKNKKAHATSISIILPLSIISSYILVKNGIYDFSLIIQVGIGSIIGAIIGAKVLNKISNNMISRIFGIAMVISAIRMMF</sequence>
<dbReference type="AlphaFoldDB" id="A0A6A7KD11"/>
<protein>
    <recommendedName>
        <fullName evidence="6">Probable membrane transporter protein</fullName>
    </recommendedName>
</protein>
<evidence type="ECO:0000313" key="7">
    <source>
        <dbReference type="EMBL" id="MPW27057.1"/>
    </source>
</evidence>
<evidence type="ECO:0000256" key="6">
    <source>
        <dbReference type="RuleBase" id="RU363041"/>
    </source>
</evidence>
<reference evidence="7 8" key="1">
    <citation type="submission" date="2019-10" db="EMBL/GenBank/DDBJ databases">
        <title>Alkalibaculum tamaniensis sp.nov., a new alkaliphilic acetogen, isolated on methoxylated aromatics from a mud volcano.</title>
        <authorList>
            <person name="Khomyakova M.A."/>
            <person name="Merkel A.Y."/>
            <person name="Bonch-Osmolovskaya E.A."/>
            <person name="Slobodkin A.I."/>
        </authorList>
    </citation>
    <scope>NUCLEOTIDE SEQUENCE [LARGE SCALE GENOMIC DNA]</scope>
    <source>
        <strain evidence="7 8">M08DMB</strain>
    </source>
</reference>
<feature type="transmembrane region" description="Helical" evidence="6">
    <location>
        <begin position="70"/>
        <end position="89"/>
    </location>
</feature>
<evidence type="ECO:0000256" key="5">
    <source>
        <dbReference type="ARBA" id="ARBA00023136"/>
    </source>
</evidence>
<comment type="similarity">
    <text evidence="2 6">Belongs to the 4-toluene sulfonate uptake permease (TSUP) (TC 2.A.102) family.</text>
</comment>
<evidence type="ECO:0000313" key="8">
    <source>
        <dbReference type="Proteomes" id="UP000440004"/>
    </source>
</evidence>
<feature type="transmembrane region" description="Helical" evidence="6">
    <location>
        <begin position="6"/>
        <end position="39"/>
    </location>
</feature>
<accession>A0A6A7KD11</accession>
<evidence type="ECO:0000256" key="3">
    <source>
        <dbReference type="ARBA" id="ARBA00022692"/>
    </source>
</evidence>
<dbReference type="PANTHER" id="PTHR43701:SF2">
    <property type="entry name" value="MEMBRANE TRANSPORTER PROTEIN YJNA-RELATED"/>
    <property type="match status" value="1"/>
</dbReference>
<comment type="caution">
    <text evidence="7">The sequence shown here is derived from an EMBL/GenBank/DDBJ whole genome shotgun (WGS) entry which is preliminary data.</text>
</comment>
<feature type="transmembrane region" description="Helical" evidence="6">
    <location>
        <begin position="46"/>
        <end position="64"/>
    </location>
</feature>
<gene>
    <name evidence="7" type="ORF">GC105_14830</name>
</gene>
<keyword evidence="4 6" id="KW-1133">Transmembrane helix</keyword>
<dbReference type="Pfam" id="PF01925">
    <property type="entry name" value="TauE"/>
    <property type="match status" value="1"/>
</dbReference>
<feature type="transmembrane region" description="Helical" evidence="6">
    <location>
        <begin position="101"/>
        <end position="118"/>
    </location>
</feature>
<keyword evidence="6" id="KW-1003">Cell membrane</keyword>
<keyword evidence="8" id="KW-1185">Reference proteome</keyword>
<dbReference type="InterPro" id="IPR051598">
    <property type="entry name" value="TSUP/Inactive_protease-like"/>
</dbReference>
<dbReference type="InterPro" id="IPR002781">
    <property type="entry name" value="TM_pro_TauE-like"/>
</dbReference>
<evidence type="ECO:0000256" key="2">
    <source>
        <dbReference type="ARBA" id="ARBA00009142"/>
    </source>
</evidence>
<organism evidence="7 8">
    <name type="scientific">Alkalibaculum sporogenes</name>
    <dbReference type="NCBI Taxonomy" id="2655001"/>
    <lineage>
        <taxon>Bacteria</taxon>
        <taxon>Bacillati</taxon>
        <taxon>Bacillota</taxon>
        <taxon>Clostridia</taxon>
        <taxon>Eubacteriales</taxon>
        <taxon>Eubacteriaceae</taxon>
        <taxon>Alkalibaculum</taxon>
    </lineage>
</organism>